<protein>
    <submittedName>
        <fullName evidence="5">Uncharacterized protein</fullName>
    </submittedName>
</protein>
<dbReference type="InterPro" id="IPR003673">
    <property type="entry name" value="CoA-Trfase_fam_III"/>
</dbReference>
<dbReference type="SUPFAM" id="SSF51679">
    <property type="entry name" value="Bacterial luciferase-like"/>
    <property type="match status" value="1"/>
</dbReference>
<feature type="domain" description="AB hydrolase-1" evidence="4">
    <location>
        <begin position="247"/>
        <end position="378"/>
    </location>
</feature>
<dbReference type="Gene3D" id="3.20.20.30">
    <property type="entry name" value="Luciferase-like domain"/>
    <property type="match status" value="1"/>
</dbReference>
<evidence type="ECO:0000313" key="6">
    <source>
        <dbReference type="Proteomes" id="UP000649617"/>
    </source>
</evidence>
<dbReference type="InterPro" id="IPR023606">
    <property type="entry name" value="CoA-Trfase_III_dom_1_sf"/>
</dbReference>
<sequence>MGADLGAIREFALAAESLGLTHLRVPDQVIRPDGGYVHESMTLLSYLAAITQKIELVPSVLVLPLRQTALVARQSAQLDVLSGGRLRLGVGIGINRDEYQAMGIDFHTRGARCDEQLELLHALWTQPAVDFKGRFHTVSNIGIEPRPLQQPIPVWIGARSIPSDRVVQRMGKWASGWFVLANPEEFEGVKRRVDAAAKAAGRDASAIGTEAGVAVAGPRQHEWRERANGVRLAYFERGKARADKPTLLFVHATGFHGRLWDYQAEAFPEYHSIALELRAHGRSENASFHDWSDFGVDQSEFIKALGLQHVVGIAHSMGAHTLLDAAAVTGVFDRLLLLDPTVAEPEAYNDSYEASFGDQLHPAAKRRNEFDSPEDMLAKDLHWSDCSHFIPMQRPDDVNKLLAEELQVYNGPYCGFLLAQAGMAASSAYPFASLNANKESITLNIKSAQGQQLIKGLAAEVDVVLENFAPGTMARYGIGADVLRGINPKLIYASSTGYGNAPGPYRDFLGMDFTLQAMAGVMSITGEEGGPPLKTAAAFADFLAGTHLYAGIVSALFGRTQSGEGATVDISMQDCVVPTLSTALGSYYVAGEQQPRAGNRHPGKALAPYNVYPAADGHVAIICIREGHWRNLCAAMDNNVALQDPRFATMAERAANMDVVDDLVSDWTRRLSRAEILRITQEHGVICSPVNDLADVLDDPHLGARGTLEKRPHEAFGEISQFRTPLRFTDLEPMALQNAPALGESTDAVLQELLGLDADTLAELHKNEAI</sequence>
<proteinExistence type="inferred from homology"/>
<dbReference type="EMBL" id="CAJNIZ010042748">
    <property type="protein sequence ID" value="CAE7635553.1"/>
    <property type="molecule type" value="Genomic_DNA"/>
</dbReference>
<reference evidence="5" key="1">
    <citation type="submission" date="2021-02" db="EMBL/GenBank/DDBJ databases">
        <authorList>
            <person name="Dougan E. K."/>
            <person name="Rhodes N."/>
            <person name="Thang M."/>
            <person name="Chan C."/>
        </authorList>
    </citation>
    <scope>NUCLEOTIDE SEQUENCE</scope>
</reference>
<evidence type="ECO:0000256" key="2">
    <source>
        <dbReference type="ARBA" id="ARBA00022679"/>
    </source>
</evidence>
<dbReference type="InterPro" id="IPR011251">
    <property type="entry name" value="Luciferase-like_dom"/>
</dbReference>
<keyword evidence="6" id="KW-1185">Reference proteome</keyword>
<dbReference type="Gene3D" id="3.30.1540.10">
    <property type="entry name" value="formyl-coa transferase, domain 3"/>
    <property type="match status" value="1"/>
</dbReference>
<dbReference type="PANTHER" id="PTHR48207">
    <property type="entry name" value="SUCCINATE--HYDROXYMETHYLGLUTARATE COA-TRANSFERASE"/>
    <property type="match status" value="1"/>
</dbReference>
<dbReference type="SUPFAM" id="SSF53474">
    <property type="entry name" value="alpha/beta-Hydrolases"/>
    <property type="match status" value="1"/>
</dbReference>
<dbReference type="Pfam" id="PF12697">
    <property type="entry name" value="Abhydrolase_6"/>
    <property type="match status" value="1"/>
</dbReference>
<keyword evidence="2" id="KW-0808">Transferase</keyword>
<dbReference type="InterPro" id="IPR019921">
    <property type="entry name" value="Lucif-like_OxRdtase_Rv2161c"/>
</dbReference>
<dbReference type="SUPFAM" id="SSF89796">
    <property type="entry name" value="CoA-transferase family III (CaiB/BaiF)"/>
    <property type="match status" value="1"/>
</dbReference>
<evidence type="ECO:0000313" key="5">
    <source>
        <dbReference type="EMBL" id="CAE7635553.1"/>
    </source>
</evidence>
<accession>A0A812VDW1</accession>
<comment type="similarity">
    <text evidence="1">Belongs to the CoA-transferase III family.</text>
</comment>
<dbReference type="Pfam" id="PF00296">
    <property type="entry name" value="Bac_luciferase"/>
    <property type="match status" value="1"/>
</dbReference>
<evidence type="ECO:0000259" key="4">
    <source>
        <dbReference type="Pfam" id="PF12697"/>
    </source>
</evidence>
<gene>
    <name evidence="5" type="ORF">SPIL2461_LOCUS16740</name>
</gene>
<dbReference type="PANTHER" id="PTHR48207:SF3">
    <property type="entry name" value="SUCCINATE--HYDROXYMETHYLGLUTARATE COA-TRANSFERASE"/>
    <property type="match status" value="1"/>
</dbReference>
<dbReference type="InterPro" id="IPR029058">
    <property type="entry name" value="AB_hydrolase_fold"/>
</dbReference>
<organism evidence="5 6">
    <name type="scientific">Symbiodinium pilosum</name>
    <name type="common">Dinoflagellate</name>
    <dbReference type="NCBI Taxonomy" id="2952"/>
    <lineage>
        <taxon>Eukaryota</taxon>
        <taxon>Sar</taxon>
        <taxon>Alveolata</taxon>
        <taxon>Dinophyceae</taxon>
        <taxon>Suessiales</taxon>
        <taxon>Symbiodiniaceae</taxon>
        <taxon>Symbiodinium</taxon>
    </lineage>
</organism>
<dbReference type="AlphaFoldDB" id="A0A812VDW1"/>
<dbReference type="NCBIfam" id="TIGR03619">
    <property type="entry name" value="F420_Rv2161c"/>
    <property type="match status" value="1"/>
</dbReference>
<dbReference type="Proteomes" id="UP000649617">
    <property type="component" value="Unassembled WGS sequence"/>
</dbReference>
<dbReference type="Gene3D" id="3.40.50.10540">
    <property type="entry name" value="Crotonobetainyl-coa:carnitine coa-transferase, domain 1"/>
    <property type="match status" value="1"/>
</dbReference>
<dbReference type="InterPro" id="IPR036661">
    <property type="entry name" value="Luciferase-like_sf"/>
</dbReference>
<comment type="caution">
    <text evidence="5">The sequence shown here is derived from an EMBL/GenBank/DDBJ whole genome shotgun (WGS) entry which is preliminary data.</text>
</comment>
<name>A0A812VDW1_SYMPI</name>
<dbReference type="Pfam" id="PF02515">
    <property type="entry name" value="CoA_transf_3"/>
    <property type="match status" value="1"/>
</dbReference>
<evidence type="ECO:0000259" key="3">
    <source>
        <dbReference type="Pfam" id="PF00296"/>
    </source>
</evidence>
<feature type="domain" description="Luciferase-like" evidence="3">
    <location>
        <begin position="4"/>
        <end position="238"/>
    </location>
</feature>
<dbReference type="OrthoDB" id="5863171at2759"/>
<dbReference type="GO" id="GO:0008410">
    <property type="term" value="F:CoA-transferase activity"/>
    <property type="evidence" value="ECO:0007669"/>
    <property type="project" value="TreeGrafter"/>
</dbReference>
<dbReference type="InterPro" id="IPR000073">
    <property type="entry name" value="AB_hydrolase_1"/>
</dbReference>
<dbReference type="InterPro" id="IPR050483">
    <property type="entry name" value="CoA-transferase_III_domain"/>
</dbReference>
<evidence type="ECO:0000256" key="1">
    <source>
        <dbReference type="ARBA" id="ARBA00008383"/>
    </source>
</evidence>
<dbReference type="InterPro" id="IPR044855">
    <property type="entry name" value="CoA-Trfase_III_dom3_sf"/>
</dbReference>
<dbReference type="GO" id="GO:0016705">
    <property type="term" value="F:oxidoreductase activity, acting on paired donors, with incorporation or reduction of molecular oxygen"/>
    <property type="evidence" value="ECO:0007669"/>
    <property type="project" value="InterPro"/>
</dbReference>